<dbReference type="EMBL" id="RBCJ01000004">
    <property type="protein sequence ID" value="RKN78656.1"/>
    <property type="molecule type" value="Genomic_DNA"/>
</dbReference>
<dbReference type="OrthoDB" id="9813735at2"/>
<organism evidence="1 2">
    <name type="scientific">Ulvibacterium marinum</name>
    <dbReference type="NCBI Taxonomy" id="2419782"/>
    <lineage>
        <taxon>Bacteria</taxon>
        <taxon>Pseudomonadati</taxon>
        <taxon>Bacteroidota</taxon>
        <taxon>Flavobacteriia</taxon>
        <taxon>Flavobacteriales</taxon>
        <taxon>Flavobacteriaceae</taxon>
        <taxon>Ulvibacterium</taxon>
    </lineage>
</organism>
<evidence type="ECO:0000313" key="1">
    <source>
        <dbReference type="EMBL" id="RKN78656.1"/>
    </source>
</evidence>
<name>A0A3B0C5Q1_9FLAO</name>
<sequence>MGRALPEYNEVGPPKENRYVGMFYFITHNDPNALGPFNVTEILKNTTDKPQWGNGTHYWGEPEIGYYLNHEDWAIRRHAYQLVDAGVDVIILDVTNNKTFPDTYLKICEVFSKMRKDGERTPYISFLGSEISVNKLWGEFYSKGLYKDLWFYWKGKPLLLYGQHEMPERNKVNDIIFSDEVKVFFNLKQSWAWTSLPWYDQKGKDEWPWIDHFPQAIAWHENPIEKEMMPVAVAQHPLSNIGRSFHNFHQPKTNEYDVTPNTTKGLFFQEQWNRAIEMDPEFVFVTGWNEWSAGRQLMGKNISEELQKWNFYPGAHLGKVGKELKEDDVYFIDQYNQEYSRDIEPMKGGHTDNYYYQLMANVRRFKGMPKPVISDEKRSIDISGSFDQWSAIETTYYDHIGDTSHRNSQKQGMAGPYVNTNGRNDIIETKVGRNADYIFFFVRTKDALTTSENKNWMLLFIDSDKNSATGWQGYDYVINHKILGNGTSTIKKWYSKKGWKVLAEIPYSIEENQLMLSIPRDLIAQKGVLNFDFHWVDNPSKLESIYDFFNAGDNAPSRRANYNYSE</sequence>
<dbReference type="Gene3D" id="3.20.20.80">
    <property type="entry name" value="Glycosidases"/>
    <property type="match status" value="1"/>
</dbReference>
<comment type="caution">
    <text evidence="1">The sequence shown here is derived from an EMBL/GenBank/DDBJ whole genome shotgun (WGS) entry which is preliminary data.</text>
</comment>
<dbReference type="Proteomes" id="UP000276603">
    <property type="component" value="Unassembled WGS sequence"/>
</dbReference>
<gene>
    <name evidence="1" type="ORF">D7Z94_20880</name>
</gene>
<keyword evidence="2" id="KW-1185">Reference proteome</keyword>
<protein>
    <submittedName>
        <fullName evidence="1">Uncharacterized protein</fullName>
    </submittedName>
</protein>
<dbReference type="RefSeq" id="WP_120713564.1">
    <property type="nucleotide sequence ID" value="NZ_RBCJ01000004.1"/>
</dbReference>
<dbReference type="AlphaFoldDB" id="A0A3B0C5Q1"/>
<accession>A0A3B0C5Q1</accession>
<reference evidence="1 2" key="1">
    <citation type="submission" date="2018-10" db="EMBL/GenBank/DDBJ databases">
        <title>Ulvibacterium marinum gen. nov., sp. nov., a novel marine bacterium of the family Flavobacteriaceae, isolated from a culture of the green alga Ulva prolifera.</title>
        <authorList>
            <person name="Zhang Z."/>
        </authorList>
    </citation>
    <scope>NUCLEOTIDE SEQUENCE [LARGE SCALE GENOMIC DNA]</scope>
    <source>
        <strain evidence="1 2">CCMM003</strain>
    </source>
</reference>
<proteinExistence type="predicted"/>
<evidence type="ECO:0000313" key="2">
    <source>
        <dbReference type="Proteomes" id="UP000276603"/>
    </source>
</evidence>